<sequence>MVKAGDTLFHRMHTHQQQKWGTKEFPPFVPFRDEEWDLARWLMKNVTQTATDECLALPINKKANLSFHNNQAFLKKVDQLPKGPDWTCEMVTAAGNRLNKNDELMSEDWSCGCVTLSSV</sequence>
<keyword evidence="2" id="KW-1185">Reference proteome</keyword>
<accession>A0A8H6Y7S3</accession>
<proteinExistence type="predicted"/>
<reference evidence="1" key="1">
    <citation type="submission" date="2020-05" db="EMBL/GenBank/DDBJ databases">
        <title>Mycena genomes resolve the evolution of fungal bioluminescence.</title>
        <authorList>
            <person name="Tsai I.J."/>
        </authorList>
    </citation>
    <scope>NUCLEOTIDE SEQUENCE</scope>
    <source>
        <strain evidence="1">CCC161011</strain>
    </source>
</reference>
<dbReference type="OrthoDB" id="2688393at2759"/>
<name>A0A8H6Y7S3_9AGAR</name>
<evidence type="ECO:0000313" key="1">
    <source>
        <dbReference type="EMBL" id="KAF7355848.1"/>
    </source>
</evidence>
<organism evidence="1 2">
    <name type="scientific">Mycena venus</name>
    <dbReference type="NCBI Taxonomy" id="2733690"/>
    <lineage>
        <taxon>Eukaryota</taxon>
        <taxon>Fungi</taxon>
        <taxon>Dikarya</taxon>
        <taxon>Basidiomycota</taxon>
        <taxon>Agaricomycotina</taxon>
        <taxon>Agaricomycetes</taxon>
        <taxon>Agaricomycetidae</taxon>
        <taxon>Agaricales</taxon>
        <taxon>Marasmiineae</taxon>
        <taxon>Mycenaceae</taxon>
        <taxon>Mycena</taxon>
    </lineage>
</organism>
<protein>
    <submittedName>
        <fullName evidence="1">Uncharacterized protein</fullName>
    </submittedName>
</protein>
<evidence type="ECO:0000313" key="2">
    <source>
        <dbReference type="Proteomes" id="UP000620124"/>
    </source>
</evidence>
<dbReference type="Proteomes" id="UP000620124">
    <property type="component" value="Unassembled WGS sequence"/>
</dbReference>
<comment type="caution">
    <text evidence="1">The sequence shown here is derived from an EMBL/GenBank/DDBJ whole genome shotgun (WGS) entry which is preliminary data.</text>
</comment>
<gene>
    <name evidence="1" type="ORF">MVEN_00913300</name>
</gene>
<dbReference type="EMBL" id="JACAZI010000007">
    <property type="protein sequence ID" value="KAF7355848.1"/>
    <property type="molecule type" value="Genomic_DNA"/>
</dbReference>
<dbReference type="AlphaFoldDB" id="A0A8H6Y7S3"/>